<evidence type="ECO:0000256" key="4">
    <source>
        <dbReference type="ARBA" id="ARBA00022806"/>
    </source>
</evidence>
<keyword evidence="14" id="KW-1185">Reference proteome</keyword>
<dbReference type="GO" id="GO:0005829">
    <property type="term" value="C:cytosol"/>
    <property type="evidence" value="ECO:0007669"/>
    <property type="project" value="TreeGrafter"/>
</dbReference>
<evidence type="ECO:0000256" key="8">
    <source>
        <dbReference type="ARBA" id="ARBA00047984"/>
    </source>
</evidence>
<dbReference type="EC" id="3.6.4.13" evidence="1"/>
<dbReference type="OMA" id="DRALMAC"/>
<comment type="caution">
    <text evidence="13">The sequence shown here is derived from an EMBL/GenBank/DDBJ whole genome shotgun (WGS) entry which is preliminary data.</text>
</comment>
<dbReference type="GO" id="GO:0048254">
    <property type="term" value="P:snoRNA localization"/>
    <property type="evidence" value="ECO:0007669"/>
    <property type="project" value="EnsemblFungi"/>
</dbReference>
<keyword evidence="2 9" id="KW-0547">Nucleotide-binding</keyword>
<dbReference type="Gene3D" id="3.40.50.300">
    <property type="entry name" value="P-loop containing nucleotide triphosphate hydrolases"/>
    <property type="match status" value="2"/>
</dbReference>
<dbReference type="InterPro" id="IPR001650">
    <property type="entry name" value="Helicase_C-like"/>
</dbReference>
<accession>A0A1U7LUW2</accession>
<dbReference type="Proteomes" id="UP000186594">
    <property type="component" value="Unassembled WGS sequence"/>
</dbReference>
<evidence type="ECO:0000313" key="14">
    <source>
        <dbReference type="Proteomes" id="UP000186594"/>
    </source>
</evidence>
<dbReference type="GO" id="GO:0005524">
    <property type="term" value="F:ATP binding"/>
    <property type="evidence" value="ECO:0007669"/>
    <property type="project" value="UniProtKB-KW"/>
</dbReference>
<dbReference type="GO" id="GO:0000447">
    <property type="term" value="P:endonucleolytic cleavage in ITS1 to separate SSU-rRNA from 5.8S rRNA and LSU-rRNA from tricistronic rRNA transcript (SSU-rRNA, 5.8S rRNA, LSU-rRNA)"/>
    <property type="evidence" value="ECO:0007669"/>
    <property type="project" value="EnsemblFungi"/>
</dbReference>
<dbReference type="PANTHER" id="PTHR47959">
    <property type="entry name" value="ATP-DEPENDENT RNA HELICASE RHLE-RELATED"/>
    <property type="match status" value="1"/>
</dbReference>
<dbReference type="SUPFAM" id="SSF52540">
    <property type="entry name" value="P-loop containing nucleoside triphosphate hydrolases"/>
    <property type="match status" value="1"/>
</dbReference>
<dbReference type="InterPro" id="IPR000629">
    <property type="entry name" value="RNA-helicase_DEAD-box_CS"/>
</dbReference>
<organism evidence="13 14">
    <name type="scientific">Neolecta irregularis (strain DAH-3)</name>
    <dbReference type="NCBI Taxonomy" id="1198029"/>
    <lineage>
        <taxon>Eukaryota</taxon>
        <taxon>Fungi</taxon>
        <taxon>Dikarya</taxon>
        <taxon>Ascomycota</taxon>
        <taxon>Taphrinomycotina</taxon>
        <taxon>Neolectales</taxon>
        <taxon>Neolectaceae</taxon>
        <taxon>Neolecta</taxon>
    </lineage>
</organism>
<dbReference type="InterPro" id="IPR011545">
    <property type="entry name" value="DEAD/DEAH_box_helicase_dom"/>
</dbReference>
<dbReference type="SMART" id="SM00487">
    <property type="entry name" value="DEXDc"/>
    <property type="match status" value="1"/>
</dbReference>
<keyword evidence="3 9" id="KW-0378">Hydrolase</keyword>
<evidence type="ECO:0000256" key="1">
    <source>
        <dbReference type="ARBA" id="ARBA00012552"/>
    </source>
</evidence>
<evidence type="ECO:0000259" key="12">
    <source>
        <dbReference type="PROSITE" id="PS51194"/>
    </source>
</evidence>
<dbReference type="GO" id="GO:0003724">
    <property type="term" value="F:RNA helicase activity"/>
    <property type="evidence" value="ECO:0007669"/>
    <property type="project" value="UniProtKB-EC"/>
</dbReference>
<evidence type="ECO:0000256" key="10">
    <source>
        <dbReference type="SAM" id="MobiDB-lite"/>
    </source>
</evidence>
<evidence type="ECO:0000256" key="6">
    <source>
        <dbReference type="ARBA" id="ARBA00022884"/>
    </source>
</evidence>
<evidence type="ECO:0000256" key="3">
    <source>
        <dbReference type="ARBA" id="ARBA00022801"/>
    </source>
</evidence>
<evidence type="ECO:0000256" key="9">
    <source>
        <dbReference type="RuleBase" id="RU000492"/>
    </source>
</evidence>
<dbReference type="GO" id="GO:0003723">
    <property type="term" value="F:RNA binding"/>
    <property type="evidence" value="ECO:0007669"/>
    <property type="project" value="UniProtKB-KW"/>
</dbReference>
<comment type="similarity">
    <text evidence="7">Belongs to the DEAD box helicase family. DDX52/ROK1 subfamily.</text>
</comment>
<evidence type="ECO:0000256" key="2">
    <source>
        <dbReference type="ARBA" id="ARBA00022741"/>
    </source>
</evidence>
<dbReference type="PROSITE" id="PS51194">
    <property type="entry name" value="HELICASE_CTER"/>
    <property type="match status" value="1"/>
</dbReference>
<dbReference type="PROSITE" id="PS51192">
    <property type="entry name" value="HELICASE_ATP_BIND_1"/>
    <property type="match status" value="1"/>
</dbReference>
<sequence>MDILRLLTTGAKFRGDRKFKHDHDVVDGKSSSSHAEISALSSDIKKELDFFHDRPSPVNISAKAKKDKASKKRKIEDDSGEGTHEAYLHDTHEQDHKVLRISAQDLRKINRIKVTGSDPPDPISSFSDLLSRYAVKPFLKQNLQKHNFSTPTPVQMQAIPILLEGRDLMTCAPTGTGKTLAFLVPLLQELMGHKKVGYRAVILSPTRELAKQVMNTASVNLTLKIHNEIKWLSEGRNFKICMLTKATASTQAHDPTARANYDIIVSTPLRLVHELKQGHIKLDSVRHFIFDEADKLFELSFLEQIDEILAACTCQKLQKAMFSATLPSEVERMAKTLMKDPIRVIIGTKDAATNTVEQSIVYTGTEEGKLTAIRQLISSGGIQPPVLIFVQSIDRAKALFTELVYDGINVDVIHGERTKAQRDAVIERFQSGEIWVLICSEILARGIDFKGVAKVINYDCPQTVQSYVHRIGRTGRAGRSGEAVTFVTKADSEHLRSIANVMKQSGCKVSNWMLKLPKPSKNTKKKLKKRPVTREIISTVPKVLQEARAHKKYI</sequence>
<keyword evidence="4 9" id="KW-0347">Helicase</keyword>
<evidence type="ECO:0000313" key="13">
    <source>
        <dbReference type="EMBL" id="OLL26460.1"/>
    </source>
</evidence>
<feature type="compositionally biased region" description="Basic and acidic residues" evidence="10">
    <location>
        <begin position="74"/>
        <end position="93"/>
    </location>
</feature>
<dbReference type="PANTHER" id="PTHR47959:SF15">
    <property type="entry name" value="RNA HELICASE"/>
    <property type="match status" value="1"/>
</dbReference>
<keyword evidence="6" id="KW-0694">RNA-binding</keyword>
<dbReference type="STRING" id="1198029.A0A1U7LUW2"/>
<feature type="region of interest" description="Disordered" evidence="10">
    <location>
        <begin position="59"/>
        <end position="93"/>
    </location>
</feature>
<name>A0A1U7LUW2_NEOID</name>
<dbReference type="Pfam" id="PF00271">
    <property type="entry name" value="Helicase_C"/>
    <property type="match status" value="1"/>
</dbReference>
<dbReference type="AlphaFoldDB" id="A0A1U7LUW2"/>
<feature type="domain" description="Helicase ATP-binding" evidence="11">
    <location>
        <begin position="159"/>
        <end position="344"/>
    </location>
</feature>
<dbReference type="GO" id="GO:0000480">
    <property type="term" value="P:endonucleolytic cleavage in 5'-ETS of tricistronic rRNA transcript (SSU-rRNA, 5.8S rRNA, LSU-rRNA)"/>
    <property type="evidence" value="ECO:0007669"/>
    <property type="project" value="EnsemblFungi"/>
</dbReference>
<dbReference type="OrthoDB" id="360161at2759"/>
<dbReference type="InterPro" id="IPR014001">
    <property type="entry name" value="Helicase_ATP-bd"/>
</dbReference>
<dbReference type="GO" id="GO:0000472">
    <property type="term" value="P:endonucleolytic cleavage to generate mature 5'-end of SSU-rRNA from (SSU-rRNA, 5.8S rRNA, LSU-rRNA)"/>
    <property type="evidence" value="ECO:0007669"/>
    <property type="project" value="EnsemblFungi"/>
</dbReference>
<dbReference type="PROSITE" id="PS00039">
    <property type="entry name" value="DEAD_ATP_HELICASE"/>
    <property type="match status" value="1"/>
</dbReference>
<dbReference type="InterPro" id="IPR027417">
    <property type="entry name" value="P-loop_NTPase"/>
</dbReference>
<reference evidence="13 14" key="1">
    <citation type="submission" date="2016-04" db="EMBL/GenBank/DDBJ databases">
        <title>Evolutionary innovation and constraint leading to complex multicellularity in the Ascomycota.</title>
        <authorList>
            <person name="Cisse O."/>
            <person name="Nguyen A."/>
            <person name="Hewitt D.A."/>
            <person name="Jedd G."/>
            <person name="Stajich J.E."/>
        </authorList>
    </citation>
    <scope>NUCLEOTIDE SEQUENCE [LARGE SCALE GENOMIC DNA]</scope>
    <source>
        <strain evidence="13 14">DAH-3</strain>
    </source>
</reference>
<dbReference type="InterPro" id="IPR044764">
    <property type="entry name" value="DDX52/Rok1_DEADc"/>
</dbReference>
<evidence type="ECO:0000259" key="11">
    <source>
        <dbReference type="PROSITE" id="PS51192"/>
    </source>
</evidence>
<dbReference type="Pfam" id="PF00270">
    <property type="entry name" value="DEAD"/>
    <property type="match status" value="1"/>
</dbReference>
<comment type="catalytic activity">
    <reaction evidence="8">
        <text>ATP + H2O = ADP + phosphate + H(+)</text>
        <dbReference type="Rhea" id="RHEA:13065"/>
        <dbReference type="ChEBI" id="CHEBI:15377"/>
        <dbReference type="ChEBI" id="CHEBI:15378"/>
        <dbReference type="ChEBI" id="CHEBI:30616"/>
        <dbReference type="ChEBI" id="CHEBI:43474"/>
        <dbReference type="ChEBI" id="CHEBI:456216"/>
        <dbReference type="EC" id="3.6.4.13"/>
    </reaction>
</comment>
<keyword evidence="5 9" id="KW-0067">ATP-binding</keyword>
<dbReference type="GO" id="GO:0032040">
    <property type="term" value="C:small-subunit processome"/>
    <property type="evidence" value="ECO:0007669"/>
    <property type="project" value="EnsemblFungi"/>
</dbReference>
<evidence type="ECO:0000256" key="7">
    <source>
        <dbReference type="ARBA" id="ARBA00024355"/>
    </source>
</evidence>
<evidence type="ECO:0000256" key="5">
    <source>
        <dbReference type="ARBA" id="ARBA00022840"/>
    </source>
</evidence>
<gene>
    <name evidence="13" type="ORF">NEOLI_001119</name>
</gene>
<protein>
    <recommendedName>
        <fullName evidence="1">RNA helicase</fullName>
        <ecNumber evidence="1">3.6.4.13</ecNumber>
    </recommendedName>
</protein>
<feature type="compositionally biased region" description="Basic residues" evidence="10">
    <location>
        <begin position="63"/>
        <end position="73"/>
    </location>
</feature>
<dbReference type="EMBL" id="LXFE01000181">
    <property type="protein sequence ID" value="OLL26460.1"/>
    <property type="molecule type" value="Genomic_DNA"/>
</dbReference>
<dbReference type="SMART" id="SM00490">
    <property type="entry name" value="HELICc"/>
    <property type="match status" value="1"/>
</dbReference>
<proteinExistence type="inferred from homology"/>
<dbReference type="GO" id="GO:0016787">
    <property type="term" value="F:hydrolase activity"/>
    <property type="evidence" value="ECO:0007669"/>
    <property type="project" value="UniProtKB-KW"/>
</dbReference>
<dbReference type="CDD" id="cd18787">
    <property type="entry name" value="SF2_C_DEAD"/>
    <property type="match status" value="1"/>
</dbReference>
<dbReference type="CDD" id="cd17957">
    <property type="entry name" value="DEADc_DDX52"/>
    <property type="match status" value="1"/>
</dbReference>
<feature type="domain" description="Helicase C-terminal" evidence="12">
    <location>
        <begin position="372"/>
        <end position="517"/>
    </location>
</feature>
<dbReference type="InterPro" id="IPR050079">
    <property type="entry name" value="DEAD_box_RNA_helicase"/>
</dbReference>